<protein>
    <recommendedName>
        <fullName evidence="3">EthD domain-containing protein</fullName>
    </recommendedName>
</protein>
<accession>G6EAV1</accession>
<dbReference type="PATRIC" id="fig|1088721.3.peg.1480"/>
<dbReference type="Proteomes" id="UP000004030">
    <property type="component" value="Unassembled WGS sequence"/>
</dbReference>
<dbReference type="Gene3D" id="3.30.70.100">
    <property type="match status" value="1"/>
</dbReference>
<dbReference type="EMBL" id="AGFM01000017">
    <property type="protein sequence ID" value="EHJ61738.1"/>
    <property type="molecule type" value="Genomic_DNA"/>
</dbReference>
<gene>
    <name evidence="1" type="ORF">NSU_1499</name>
</gene>
<evidence type="ECO:0000313" key="1">
    <source>
        <dbReference type="EMBL" id="EHJ61738.1"/>
    </source>
</evidence>
<sequence length="98" mass="10946">MILALNGPTQGDAAEAAFNRWYDETHLPELRAVEGIVSARRFRTLHGNTPYPYFAAYEVETDDLDAFMKTMMTSMGPFPPEFDKANSGNIVAMEITPD</sequence>
<dbReference type="SUPFAM" id="SSF54909">
    <property type="entry name" value="Dimeric alpha+beta barrel"/>
    <property type="match status" value="1"/>
</dbReference>
<dbReference type="AlphaFoldDB" id="G6EAV1"/>
<organism evidence="1 2">
    <name type="scientific">Novosphingobium pentaromativorans US6-1</name>
    <dbReference type="NCBI Taxonomy" id="1088721"/>
    <lineage>
        <taxon>Bacteria</taxon>
        <taxon>Pseudomonadati</taxon>
        <taxon>Pseudomonadota</taxon>
        <taxon>Alphaproteobacteria</taxon>
        <taxon>Sphingomonadales</taxon>
        <taxon>Sphingomonadaceae</taxon>
        <taxon>Novosphingobium</taxon>
    </lineage>
</organism>
<dbReference type="InterPro" id="IPR011008">
    <property type="entry name" value="Dimeric_a/b-barrel"/>
</dbReference>
<dbReference type="eggNOG" id="ENOG5031400">
    <property type="taxonomic scope" value="Bacteria"/>
</dbReference>
<keyword evidence="2" id="KW-1185">Reference proteome</keyword>
<evidence type="ECO:0000313" key="2">
    <source>
        <dbReference type="Proteomes" id="UP000004030"/>
    </source>
</evidence>
<name>G6EAV1_9SPHN</name>
<comment type="caution">
    <text evidence="1">The sequence shown here is derived from an EMBL/GenBank/DDBJ whole genome shotgun (WGS) entry which is preliminary data.</text>
</comment>
<evidence type="ECO:0008006" key="3">
    <source>
        <dbReference type="Google" id="ProtNLM"/>
    </source>
</evidence>
<proteinExistence type="predicted"/>
<reference evidence="1 2" key="1">
    <citation type="journal article" date="2012" name="J. Bacteriol.">
        <title>Genome sequence of benzo(a)pyrene-degrading bacterium Novosphingobium pentaromativorans US6-1.</title>
        <authorList>
            <person name="Luo Y.R."/>
            <person name="Kang S.G."/>
            <person name="Kim S.J."/>
            <person name="Kim M.R."/>
            <person name="Li N."/>
            <person name="Lee J.H."/>
            <person name="Kwon K.K."/>
        </authorList>
    </citation>
    <scope>NUCLEOTIDE SEQUENCE [LARGE SCALE GENOMIC DNA]</scope>
    <source>
        <strain evidence="1 2">US6-1</strain>
    </source>
</reference>